<dbReference type="Proteomes" id="UP000000768">
    <property type="component" value="Chromosome 3"/>
</dbReference>
<protein>
    <submittedName>
        <fullName evidence="1">Uncharacterized protein</fullName>
    </submittedName>
</protein>
<keyword evidence="2" id="KW-1185">Reference proteome</keyword>
<dbReference type="Gramene" id="KXG32278">
    <property type="protein sequence ID" value="KXG32278"/>
    <property type="gene ID" value="SORBI_3003G133300"/>
</dbReference>
<reference evidence="2" key="2">
    <citation type="journal article" date="2018" name="Plant J.">
        <title>The Sorghum bicolor reference genome: improved assembly, gene annotations, a transcriptome atlas, and signatures of genome organization.</title>
        <authorList>
            <person name="McCormick R.F."/>
            <person name="Truong S.K."/>
            <person name="Sreedasyam A."/>
            <person name="Jenkins J."/>
            <person name="Shu S."/>
            <person name="Sims D."/>
            <person name="Kennedy M."/>
            <person name="Amirebrahimi M."/>
            <person name="Weers B.D."/>
            <person name="McKinley B."/>
            <person name="Mattison A."/>
            <person name="Morishige D.T."/>
            <person name="Grimwood J."/>
            <person name="Schmutz J."/>
            <person name="Mullet J.E."/>
        </authorList>
    </citation>
    <scope>NUCLEOTIDE SEQUENCE [LARGE SCALE GENOMIC DNA]</scope>
    <source>
        <strain evidence="2">cv. BTx623</strain>
    </source>
</reference>
<gene>
    <name evidence="1" type="ORF">SORBI_3003G133300</name>
</gene>
<evidence type="ECO:0000313" key="1">
    <source>
        <dbReference type="EMBL" id="KXG32278.1"/>
    </source>
</evidence>
<name>A0A1B6Q2X4_SORBI</name>
<organism evidence="1 2">
    <name type="scientific">Sorghum bicolor</name>
    <name type="common">Sorghum</name>
    <name type="synonym">Sorghum vulgare</name>
    <dbReference type="NCBI Taxonomy" id="4558"/>
    <lineage>
        <taxon>Eukaryota</taxon>
        <taxon>Viridiplantae</taxon>
        <taxon>Streptophyta</taxon>
        <taxon>Embryophyta</taxon>
        <taxon>Tracheophyta</taxon>
        <taxon>Spermatophyta</taxon>
        <taxon>Magnoliopsida</taxon>
        <taxon>Liliopsida</taxon>
        <taxon>Poales</taxon>
        <taxon>Poaceae</taxon>
        <taxon>PACMAD clade</taxon>
        <taxon>Panicoideae</taxon>
        <taxon>Andropogonodae</taxon>
        <taxon>Andropogoneae</taxon>
        <taxon>Sorghinae</taxon>
        <taxon>Sorghum</taxon>
    </lineage>
</organism>
<dbReference type="OMA" id="MEFLVEW"/>
<proteinExistence type="predicted"/>
<accession>A0A1B6Q2X4</accession>
<reference evidence="1 2" key="1">
    <citation type="journal article" date="2009" name="Nature">
        <title>The Sorghum bicolor genome and the diversification of grasses.</title>
        <authorList>
            <person name="Paterson A.H."/>
            <person name="Bowers J.E."/>
            <person name="Bruggmann R."/>
            <person name="Dubchak I."/>
            <person name="Grimwood J."/>
            <person name="Gundlach H."/>
            <person name="Haberer G."/>
            <person name="Hellsten U."/>
            <person name="Mitros T."/>
            <person name="Poliakov A."/>
            <person name="Schmutz J."/>
            <person name="Spannagl M."/>
            <person name="Tang H."/>
            <person name="Wang X."/>
            <person name="Wicker T."/>
            <person name="Bharti A.K."/>
            <person name="Chapman J."/>
            <person name="Feltus F.A."/>
            <person name="Gowik U."/>
            <person name="Grigoriev I.V."/>
            <person name="Lyons E."/>
            <person name="Maher C.A."/>
            <person name="Martis M."/>
            <person name="Narechania A."/>
            <person name="Otillar R.P."/>
            <person name="Penning B.W."/>
            <person name="Salamov A.A."/>
            <person name="Wang Y."/>
            <person name="Zhang L."/>
            <person name="Carpita N.C."/>
            <person name="Freeling M."/>
            <person name="Gingle A.R."/>
            <person name="Hash C.T."/>
            <person name="Keller B."/>
            <person name="Klein P."/>
            <person name="Kresovich S."/>
            <person name="McCann M.C."/>
            <person name="Ming R."/>
            <person name="Peterson D.G."/>
            <person name="Mehboob-ur-Rahman"/>
            <person name="Ware D."/>
            <person name="Westhoff P."/>
            <person name="Mayer K.F."/>
            <person name="Messing J."/>
            <person name="Rokhsar D.S."/>
        </authorList>
    </citation>
    <scope>NUCLEOTIDE SEQUENCE [LARGE SCALE GENOMIC DNA]</scope>
    <source>
        <strain evidence="2">cv. BTx623</strain>
    </source>
</reference>
<dbReference type="InParanoid" id="A0A1B6Q2X4"/>
<dbReference type="AlphaFoldDB" id="A0A1B6Q2X4"/>
<dbReference type="EMBL" id="CM000762">
    <property type="protein sequence ID" value="KXG32278.1"/>
    <property type="molecule type" value="Genomic_DNA"/>
</dbReference>
<evidence type="ECO:0000313" key="2">
    <source>
        <dbReference type="Proteomes" id="UP000000768"/>
    </source>
</evidence>
<sequence length="75" mass="8683">MGRHRQVHMELNLLYHMEEELATQGTCGPVTQYAVSSHAKCSLCLFVSFQMRAKCWMEFLVEWRVLGCLVQLTCC</sequence>